<dbReference type="RefSeq" id="WP_111422931.1">
    <property type="nucleotide sequence ID" value="NZ_NPEX01000429.1"/>
</dbReference>
<dbReference type="Gene3D" id="3.40.50.150">
    <property type="entry name" value="Vaccinia Virus protein VP39"/>
    <property type="match status" value="1"/>
</dbReference>
<evidence type="ECO:0000256" key="1">
    <source>
        <dbReference type="ARBA" id="ARBA00022603"/>
    </source>
</evidence>
<sequence length="281" mass="29573">MPHRRRPGLPGGLPQRAREALARCADGSLPPAVALTWLAMAGLAVQEASEAVAIASDRMVTARGLRHAERLRHAARLLDEMPDAFDRIAAVLATHDDPPAGTDAVTHWAAVFDRACSQSPEASVALYSLGRPALLDAVTDEIVAWLSARGLLGPERTVLDLGCGIGRFLTALSGRVRLVVGVDVSAVMTETARRRTRGLADTAVVRTGGRDLACMAPAAVDLVLAVDSFPYLVQAGVAARHLEDIHHVLRPGGTLAVLNWSYGGDAAADRQAVEAEAARLG</sequence>
<dbReference type="PANTHER" id="PTHR44942:SF4">
    <property type="entry name" value="METHYLTRANSFERASE TYPE 11 DOMAIN-CONTAINING PROTEIN"/>
    <property type="match status" value="1"/>
</dbReference>
<evidence type="ECO:0000313" key="5">
    <source>
        <dbReference type="Proteomes" id="UP000249130"/>
    </source>
</evidence>
<protein>
    <recommendedName>
        <fullName evidence="3">Methyltransferase domain-containing protein</fullName>
    </recommendedName>
</protein>
<dbReference type="Pfam" id="PF13649">
    <property type="entry name" value="Methyltransf_25"/>
    <property type="match status" value="1"/>
</dbReference>
<dbReference type="GO" id="GO:0032259">
    <property type="term" value="P:methylation"/>
    <property type="evidence" value="ECO:0007669"/>
    <property type="project" value="UniProtKB-KW"/>
</dbReference>
<dbReference type="SUPFAM" id="SSF53335">
    <property type="entry name" value="S-adenosyl-L-methionine-dependent methyltransferases"/>
    <property type="match status" value="1"/>
</dbReference>
<evidence type="ECO:0000259" key="3">
    <source>
        <dbReference type="Pfam" id="PF13649"/>
    </source>
</evidence>
<dbReference type="InterPro" id="IPR051052">
    <property type="entry name" value="Diverse_substrate_MTase"/>
</dbReference>
<feature type="domain" description="Methyltransferase" evidence="3">
    <location>
        <begin position="158"/>
        <end position="253"/>
    </location>
</feature>
<dbReference type="OrthoDB" id="5298787at2"/>
<evidence type="ECO:0000313" key="4">
    <source>
        <dbReference type="EMBL" id="RAI37621.1"/>
    </source>
</evidence>
<evidence type="ECO:0000256" key="2">
    <source>
        <dbReference type="ARBA" id="ARBA00022679"/>
    </source>
</evidence>
<organism evidence="4 5">
    <name type="scientific">Rhodoplanes roseus</name>
    <dbReference type="NCBI Taxonomy" id="29409"/>
    <lineage>
        <taxon>Bacteria</taxon>
        <taxon>Pseudomonadati</taxon>
        <taxon>Pseudomonadota</taxon>
        <taxon>Alphaproteobacteria</taxon>
        <taxon>Hyphomicrobiales</taxon>
        <taxon>Nitrobacteraceae</taxon>
        <taxon>Rhodoplanes</taxon>
    </lineage>
</organism>
<reference evidence="4 5" key="1">
    <citation type="submission" date="2017-07" db="EMBL/GenBank/DDBJ databases">
        <title>Draft Genome Sequences of Select Purple Nonsulfur Bacteria.</title>
        <authorList>
            <person name="Lasarre B."/>
            <person name="Mckinlay J.B."/>
        </authorList>
    </citation>
    <scope>NUCLEOTIDE SEQUENCE [LARGE SCALE GENOMIC DNA]</scope>
    <source>
        <strain evidence="4 5">DSM 5909</strain>
    </source>
</reference>
<proteinExistence type="predicted"/>
<dbReference type="Proteomes" id="UP000249130">
    <property type="component" value="Unassembled WGS sequence"/>
</dbReference>
<dbReference type="InterPro" id="IPR041698">
    <property type="entry name" value="Methyltransf_25"/>
</dbReference>
<dbReference type="PANTHER" id="PTHR44942">
    <property type="entry name" value="METHYLTRANSF_11 DOMAIN-CONTAINING PROTEIN"/>
    <property type="match status" value="1"/>
</dbReference>
<keyword evidence="2" id="KW-0808">Transferase</keyword>
<dbReference type="CDD" id="cd02440">
    <property type="entry name" value="AdoMet_MTases"/>
    <property type="match status" value="1"/>
</dbReference>
<dbReference type="GO" id="GO:0008168">
    <property type="term" value="F:methyltransferase activity"/>
    <property type="evidence" value="ECO:0007669"/>
    <property type="project" value="UniProtKB-KW"/>
</dbReference>
<gene>
    <name evidence="4" type="ORF">CH341_29330</name>
</gene>
<dbReference type="InterPro" id="IPR029063">
    <property type="entry name" value="SAM-dependent_MTases_sf"/>
</dbReference>
<feature type="non-terminal residue" evidence="4">
    <location>
        <position position="281"/>
    </location>
</feature>
<accession>A0A327KHL5</accession>
<keyword evidence="1" id="KW-0489">Methyltransferase</keyword>
<dbReference type="AlphaFoldDB" id="A0A327KHL5"/>
<comment type="caution">
    <text evidence="4">The sequence shown here is derived from an EMBL/GenBank/DDBJ whole genome shotgun (WGS) entry which is preliminary data.</text>
</comment>
<keyword evidence="5" id="KW-1185">Reference proteome</keyword>
<dbReference type="EMBL" id="NPEX01000429">
    <property type="protein sequence ID" value="RAI37621.1"/>
    <property type="molecule type" value="Genomic_DNA"/>
</dbReference>
<name>A0A327KHL5_9BRAD</name>